<dbReference type="PATRIC" id="fig|1001583.3.peg.1976"/>
<dbReference type="InterPro" id="IPR006379">
    <property type="entry name" value="HAD-SF_hydro_IIB"/>
</dbReference>
<dbReference type="NCBIfam" id="TIGR01484">
    <property type="entry name" value="HAD-SF-IIB"/>
    <property type="match status" value="1"/>
</dbReference>
<dbReference type="PANTHER" id="PTHR10000">
    <property type="entry name" value="PHOSPHOSERINE PHOSPHATASE"/>
    <property type="match status" value="1"/>
</dbReference>
<dbReference type="InterPro" id="IPR023214">
    <property type="entry name" value="HAD_sf"/>
</dbReference>
<dbReference type="SUPFAM" id="SSF56784">
    <property type="entry name" value="HAD-like"/>
    <property type="match status" value="1"/>
</dbReference>
<gene>
    <name evidence="1" type="ORF">LVISKB_1991</name>
</gene>
<dbReference type="HOGENOM" id="CLU_044146_0_1_9"/>
<dbReference type="SFLD" id="SFLDS00003">
    <property type="entry name" value="Haloacid_Dehalogenase"/>
    <property type="match status" value="1"/>
</dbReference>
<sequence>MGVNVSKGVSQVYKIITSDLDETLLRQDGSISSANVAAIAAASKRGVKFVPNTGRSFLSIQPLLKTLNLYQRPNEYVVSYNGGVVVENQDNRIIVSNEMPYEEAAKTFAIMSEFDVDIHIYTLDHLFIYRPRADDRAYLQTRGVTFTEMTGAFDQFRNAQIMKVIVMNPDVTVRQQVYAAIKAAFTEINCTYSSGIYMEVNHAGVDKGRAILDLGDKLGIKADEIMAIGDNANDLGMLTKVGLPVSVANGIDDVKQVAKFVTPHDYERGVADAIETFIL</sequence>
<protein>
    <submittedName>
        <fullName evidence="1">Phosphatase YidA</fullName>
    </submittedName>
</protein>
<accession>M5B1D5</accession>
<name>M5B1D5_LEVBR</name>
<dbReference type="GO" id="GO:0016791">
    <property type="term" value="F:phosphatase activity"/>
    <property type="evidence" value="ECO:0007669"/>
    <property type="project" value="UniProtKB-ARBA"/>
</dbReference>
<dbReference type="CDD" id="cd07516">
    <property type="entry name" value="HAD_Pase"/>
    <property type="match status" value="1"/>
</dbReference>
<dbReference type="NCBIfam" id="TIGR00099">
    <property type="entry name" value="Cof-subfamily"/>
    <property type="match status" value="1"/>
</dbReference>
<dbReference type="Gene3D" id="3.40.50.1000">
    <property type="entry name" value="HAD superfamily/HAD-like"/>
    <property type="match status" value="1"/>
</dbReference>
<organism evidence="1 2">
    <name type="scientific">Levilactobacillus brevis KB290</name>
    <dbReference type="NCBI Taxonomy" id="1001583"/>
    <lineage>
        <taxon>Bacteria</taxon>
        <taxon>Bacillati</taxon>
        <taxon>Bacillota</taxon>
        <taxon>Bacilli</taxon>
        <taxon>Lactobacillales</taxon>
        <taxon>Lactobacillaceae</taxon>
        <taxon>Levilactobacillus</taxon>
    </lineage>
</organism>
<evidence type="ECO:0000313" key="1">
    <source>
        <dbReference type="EMBL" id="BAN07626.1"/>
    </source>
</evidence>
<dbReference type="AlphaFoldDB" id="M5B1D5"/>
<dbReference type="Proteomes" id="UP000012042">
    <property type="component" value="Chromosome"/>
</dbReference>
<dbReference type="InterPro" id="IPR036412">
    <property type="entry name" value="HAD-like_sf"/>
</dbReference>
<dbReference type="Pfam" id="PF08282">
    <property type="entry name" value="Hydrolase_3"/>
    <property type="match status" value="1"/>
</dbReference>
<evidence type="ECO:0000313" key="2">
    <source>
        <dbReference type="Proteomes" id="UP000012042"/>
    </source>
</evidence>
<dbReference type="KEGG" id="lbk:LVISKB_1991"/>
<dbReference type="PANTHER" id="PTHR10000:SF8">
    <property type="entry name" value="HAD SUPERFAMILY HYDROLASE-LIKE, TYPE 3"/>
    <property type="match status" value="1"/>
</dbReference>
<dbReference type="InterPro" id="IPR000150">
    <property type="entry name" value="Cof"/>
</dbReference>
<dbReference type="GO" id="GO:0000287">
    <property type="term" value="F:magnesium ion binding"/>
    <property type="evidence" value="ECO:0007669"/>
    <property type="project" value="TreeGrafter"/>
</dbReference>
<proteinExistence type="predicted"/>
<dbReference type="GO" id="GO:0005829">
    <property type="term" value="C:cytosol"/>
    <property type="evidence" value="ECO:0007669"/>
    <property type="project" value="TreeGrafter"/>
</dbReference>
<dbReference type="SFLD" id="SFLDG01140">
    <property type="entry name" value="C2.B:_Phosphomannomutase_and_P"/>
    <property type="match status" value="1"/>
</dbReference>
<dbReference type="Gene3D" id="3.30.1240.10">
    <property type="match status" value="1"/>
</dbReference>
<reference evidence="1 2" key="1">
    <citation type="journal article" date="2013" name="PLoS ONE">
        <title>Genomic Analysis by Deep Sequencing of the Probiotic Lactobacillus brevis KB290 Harboring Nine Plasmids Reveals Genomic Stability.</title>
        <authorList>
            <person name="Fukao M."/>
            <person name="Oshima K."/>
            <person name="Morita H."/>
            <person name="Toh H."/>
            <person name="Suda W."/>
            <person name="Kim S.W."/>
            <person name="Suzuki S."/>
            <person name="Yakabe T."/>
            <person name="Hattori M."/>
            <person name="Yajima N."/>
        </authorList>
    </citation>
    <scope>NUCLEOTIDE SEQUENCE [LARGE SCALE GENOMIC DNA]</scope>
    <source>
        <strain evidence="1 2">KB290</strain>
    </source>
</reference>
<dbReference type="EMBL" id="AP012167">
    <property type="protein sequence ID" value="BAN07626.1"/>
    <property type="molecule type" value="Genomic_DNA"/>
</dbReference>